<comment type="cofactor">
    <cofactor evidence="6">
        <name>Zn(2+)</name>
        <dbReference type="ChEBI" id="CHEBI:29105"/>
    </cofactor>
    <text evidence="6">Binds 1 zinc ion per subunit.</text>
</comment>
<keyword evidence="1 6" id="KW-0645">Protease</keyword>
<evidence type="ECO:0000313" key="8">
    <source>
        <dbReference type="EMBL" id="CAL5218971.1"/>
    </source>
</evidence>
<evidence type="ECO:0000256" key="5">
    <source>
        <dbReference type="ARBA" id="ARBA00023049"/>
    </source>
</evidence>
<dbReference type="PANTHER" id="PTHR22726">
    <property type="entry name" value="METALLOENDOPEPTIDASE OMA1"/>
    <property type="match status" value="1"/>
</dbReference>
<keyword evidence="4 6" id="KW-0862">Zinc</keyword>
<evidence type="ECO:0000259" key="7">
    <source>
        <dbReference type="Pfam" id="PF01435"/>
    </source>
</evidence>
<name>A0ABP1FGJ6_9CHLO</name>
<keyword evidence="5 6" id="KW-0482">Metalloprotease</keyword>
<keyword evidence="2" id="KW-0479">Metal-binding</keyword>
<comment type="caution">
    <text evidence="8">The sequence shown here is derived from an EMBL/GenBank/DDBJ whole genome shotgun (WGS) entry which is preliminary data.</text>
</comment>
<dbReference type="Pfam" id="PF01435">
    <property type="entry name" value="Peptidase_M48"/>
    <property type="match status" value="1"/>
</dbReference>
<sequence length="356" mass="38698">MFRSKGSSILELLSTSLARSGKGSNAKRAQRVEGALQPAFKQAQNSFVPSRHYQSPFLRPAPYQHFRGRKPWWQSQSTVRIMLVVGGAGGVYYVAHIETVPYTHRRHAVLVSPATERSLGAQTFKQFRDEAEAAGKLLPAQHPVSRAVREVGLRIAAVAQEDVDGQPIQHMKDLQWEFAVINEPGNVNAFVAPGGKVVFYTGLLQLLKTKNEIAAVMGHEAAHVVARHTGEKLSSTLIFAVLQVAAGLLLGIHLPADLAQLVIFLPNSRKQESEADAIGMQLAAKACFNPGAAALVFQKLGAAEQQQGVQIPTMLRTHPLSKDRVKAIEHNLPKAEQQYELAGCNAPKGFFGSGAW</sequence>
<dbReference type="Proteomes" id="UP001497392">
    <property type="component" value="Unassembled WGS sequence"/>
</dbReference>
<keyword evidence="9" id="KW-1185">Reference proteome</keyword>
<evidence type="ECO:0000313" key="9">
    <source>
        <dbReference type="Proteomes" id="UP001497392"/>
    </source>
</evidence>
<reference evidence="8 9" key="1">
    <citation type="submission" date="2024-06" db="EMBL/GenBank/DDBJ databases">
        <authorList>
            <person name="Kraege A."/>
            <person name="Thomma B."/>
        </authorList>
    </citation>
    <scope>NUCLEOTIDE SEQUENCE [LARGE SCALE GENOMIC DNA]</scope>
</reference>
<dbReference type="Gene3D" id="3.30.2010.10">
    <property type="entry name" value="Metalloproteases ('zincins'), catalytic domain"/>
    <property type="match status" value="1"/>
</dbReference>
<dbReference type="PANTHER" id="PTHR22726:SF1">
    <property type="entry name" value="METALLOENDOPEPTIDASE OMA1, MITOCHONDRIAL"/>
    <property type="match status" value="1"/>
</dbReference>
<protein>
    <submittedName>
        <fullName evidence="8">G726 protein</fullName>
    </submittedName>
</protein>
<comment type="similarity">
    <text evidence="6">Belongs to the peptidase M48 family.</text>
</comment>
<dbReference type="InterPro" id="IPR001915">
    <property type="entry name" value="Peptidase_M48"/>
</dbReference>
<accession>A0ABP1FGJ6</accession>
<feature type="domain" description="Peptidase M48" evidence="7">
    <location>
        <begin position="170"/>
        <end position="330"/>
    </location>
</feature>
<keyword evidence="3 6" id="KW-0378">Hydrolase</keyword>
<evidence type="ECO:0000256" key="3">
    <source>
        <dbReference type="ARBA" id="ARBA00022801"/>
    </source>
</evidence>
<organism evidence="8 9">
    <name type="scientific">Coccomyxa viridis</name>
    <dbReference type="NCBI Taxonomy" id="1274662"/>
    <lineage>
        <taxon>Eukaryota</taxon>
        <taxon>Viridiplantae</taxon>
        <taxon>Chlorophyta</taxon>
        <taxon>core chlorophytes</taxon>
        <taxon>Trebouxiophyceae</taxon>
        <taxon>Trebouxiophyceae incertae sedis</taxon>
        <taxon>Coccomyxaceae</taxon>
        <taxon>Coccomyxa</taxon>
    </lineage>
</organism>
<proteinExistence type="inferred from homology"/>
<evidence type="ECO:0000256" key="1">
    <source>
        <dbReference type="ARBA" id="ARBA00022670"/>
    </source>
</evidence>
<dbReference type="CDD" id="cd07331">
    <property type="entry name" value="M48C_Oma1_like"/>
    <property type="match status" value="1"/>
</dbReference>
<gene>
    <name evidence="8" type="primary">g726</name>
    <name evidence="8" type="ORF">VP750_LOCUS630</name>
</gene>
<evidence type="ECO:0000256" key="6">
    <source>
        <dbReference type="RuleBase" id="RU003983"/>
    </source>
</evidence>
<dbReference type="EMBL" id="CAXHTA020000001">
    <property type="protein sequence ID" value="CAL5218971.1"/>
    <property type="molecule type" value="Genomic_DNA"/>
</dbReference>
<evidence type="ECO:0000256" key="4">
    <source>
        <dbReference type="ARBA" id="ARBA00022833"/>
    </source>
</evidence>
<evidence type="ECO:0000256" key="2">
    <source>
        <dbReference type="ARBA" id="ARBA00022723"/>
    </source>
</evidence>
<dbReference type="InterPro" id="IPR051156">
    <property type="entry name" value="Mito/Outer_Membr_Metalloprot"/>
</dbReference>